<dbReference type="InterPro" id="IPR014016">
    <property type="entry name" value="UvrD-like_ATP-bd"/>
</dbReference>
<evidence type="ECO:0000256" key="7">
    <source>
        <dbReference type="ARBA" id="ARBA00023235"/>
    </source>
</evidence>
<dbReference type="EC" id="5.6.2.4" evidence="9"/>
<feature type="binding site" evidence="10">
    <location>
        <begin position="1081"/>
        <end position="1088"/>
    </location>
    <ligand>
        <name>ATP</name>
        <dbReference type="ChEBI" id="CHEBI:30616"/>
    </ligand>
</feature>
<evidence type="ECO:0000256" key="3">
    <source>
        <dbReference type="ARBA" id="ARBA00022801"/>
    </source>
</evidence>
<reference evidence="14 17" key="1">
    <citation type="submission" date="2009-10" db="EMBL/GenBank/DDBJ databases">
        <title>Complete sequence of Fibrobacter succinogenes subsp. succinogenes S85.</title>
        <authorList>
            <consortium name="US DOE Joint Genome Institute"/>
            <person name="Lucas S."/>
            <person name="Copeland A."/>
            <person name="Lapidus A."/>
            <person name="Glavina del Rio T."/>
            <person name="Tice H."/>
            <person name="Bruce D."/>
            <person name="Goodwin L."/>
            <person name="Pitluck S."/>
            <person name="Chertkov O."/>
            <person name="Detter J.C."/>
            <person name="Han C."/>
            <person name="Tapia R."/>
            <person name="Larimer F."/>
            <person name="Land M."/>
            <person name="Hauser L."/>
            <person name="Kyrpides N."/>
            <person name="Mikhailova N."/>
            <person name="Weimer P.J."/>
            <person name="Stevenson D.M."/>
            <person name="Boyum J."/>
            <person name="Brumm P.I."/>
            <person name="Mead D."/>
        </authorList>
    </citation>
    <scope>NUCLEOTIDE SEQUENCE [LARGE SCALE GENOMIC DNA]</scope>
    <source>
        <strain evidence="17">ATCC 19169 / S85</strain>
        <strain evidence="14">S85</strain>
    </source>
</reference>
<dbReference type="PROSITE" id="PS51192">
    <property type="entry name" value="HELICASE_ATP_BIND_1"/>
    <property type="match status" value="1"/>
</dbReference>
<dbReference type="InterPro" id="IPR014017">
    <property type="entry name" value="DNA_helicase_UvrD-like_C"/>
</dbReference>
<dbReference type="GO" id="GO:0016787">
    <property type="term" value="F:hydrolase activity"/>
    <property type="evidence" value="ECO:0007669"/>
    <property type="project" value="UniProtKB-UniRule"/>
</dbReference>
<gene>
    <name evidence="14" type="ordered locus">Fisuc_0875</name>
    <name evidence="15" type="ordered locus">FSU_1321</name>
</gene>
<dbReference type="Proteomes" id="UP000001497">
    <property type="component" value="Chromosome"/>
</dbReference>
<feature type="domain" description="UvrD-like helicase ATP-binding" evidence="13">
    <location>
        <begin position="1060"/>
        <end position="1259"/>
    </location>
</feature>
<dbReference type="InterPro" id="IPR004589">
    <property type="entry name" value="DNA_helicase_ATP-dep_RecQ"/>
</dbReference>
<dbReference type="SMART" id="SM00487">
    <property type="entry name" value="DEXDc"/>
    <property type="match status" value="2"/>
</dbReference>
<dbReference type="STRING" id="59374.FSU_1321"/>
<keyword evidence="2 10" id="KW-0547">Nucleotide-binding</keyword>
<dbReference type="SUPFAM" id="SSF52540">
    <property type="entry name" value="P-loop containing nucleoside triphosphate hydrolases"/>
    <property type="match status" value="2"/>
</dbReference>
<sequence>MADFSKFLFFDLEYNPETQKVREYGYILGEEEVRERNTAKLEQAASKAKYIVGHNVLRHDAPILRQYFSIDFPNIHALDTLMLSSLLFPRKPYHKLRKEYLHNEDEPSNPLEDTKLCKKLLEDCIKKWDNYPWQLQYLLFQFLKNEPGFAPFFELVDTPNPIKLRLKLSEIQHWFTENYEKTICLRQNFQNEWAAYRAEWCFLLTLFHEEGPSDYVPHWVRYQYPHLENILHRRRLVPCGNPQCPYCSEQLNSTKQLKKWFGFDNFRSFNGEQVPLQQQVVESAMRGESLLAVFPTGGGKSMTFQLPALIAGTQIGALTVVISPIVALMKDQVDVLEKRRQIGDAAYINSMLSPAERKDVIEKVNNGEKNILYISPESLRSNTTFNLLKHRRVERIVVDEAHCFSGWGHDFRVDYLYLADFLKDLQKEKNLETPIPVSCFTATAKQSVVDDICNYFKERLNLDLIKFISPAKRTNLTYKVLESSESPNERRKQLVNVLRDYNGPKIIYASKVKTTESLAEELHNRGFASACYNGKMESEKKMTIQDQFQNGEVDTMVATTAFGMGVDKDNVELVAHYEISSTLENYVQEAGRAGRDPKLQASCIALFNPKDLDTNFQILQQSKLSAQEISAVWRVLKKAAGNQNRLIMSALEIADQCGWTEKETDASVNTTKVKLAILVLEEQGFLKRKRNRTQMYGSSITVESAEQAREAIGSDKIEILNSVESIAYRIIHHIISKRWTRSPECALDELTVNLGLTREQANDGLRLLRSLHLLNEDDDWSARLQRKGNDTPRSLLKAAYELQEELLKACEGKGINDRFVLDMTKLNSLLNQRGDAVGASTSRRNLFIFRGILRYWAHESVAEIHLVEAGHQVYQIEFLVPPESVKENLRKQWKLFDKVIDTLIEMQKEQTRQNGNIVWFSLNGLMKRMYKEKGEIAVARIEKQKQLEYALLFLHLVGSITLDHGLVVFYTGLVMELNPEAKQRNFTAKDFEMLNTHYKHKAEAIHIVGEYAKMMLIDEKAAQQLLDDYFVMDIADFRLKYMQGIEQMESVSDELKRKIESVNDEQRKIIKSRKKHILVGAGPGSGKTHLLVHKVASLLWIEEAKPDSILCLTYTRAACRELKKRLFDLAGPLAAKVNITTFHSLAFSILGVQGNKKALENADDVVSKAAELLESGEEAGVGAPTVILVDEFQDLSAGEYRLLRALYDLGEKDPRVIVVGDDDQSIFAFRGSSSEYFQKFADEFPNTEKFYLTTNYRSVAGLVRANAKLLELMTERVKEGSQQLALKHSQAELAFYEEGDKATAAFGAAEILAQKFKSNPTESYCILTRENAEAFLAAAKLEEKQVPYRMLKGRDKDKCPIEKTREILGFYAILQEDPRVGKFPWSAKEFKRIAEDYKTSHPTESSFELLDALIDDFIETETACGEDSITLGDFNQYLSEVSYSDFSSKNMGAVSIGTMHSAKGLEWDNVILALGSWVLKDADEKKAQENYRLLYVAATRAKKSLTIIGDEKMLPHEWISHFAKQGKVNSVKIPNVLHIETGLSDVNLGHLLENEKNRNRVRYIQSKLETSSLQSDVSVNFSQEFHNYNTNINGRLIAAFSNDFSKKCIAYLQRYGYKPTTTATLSQVVRWTSDDGQETWVPLFRVEFAKDSINK</sequence>
<evidence type="ECO:0000256" key="10">
    <source>
        <dbReference type="PROSITE-ProRule" id="PRU00560"/>
    </source>
</evidence>
<dbReference type="GO" id="GO:0043590">
    <property type="term" value="C:bacterial nucleoid"/>
    <property type="evidence" value="ECO:0007669"/>
    <property type="project" value="TreeGrafter"/>
</dbReference>
<evidence type="ECO:0000256" key="1">
    <source>
        <dbReference type="ARBA" id="ARBA00005446"/>
    </source>
</evidence>
<dbReference type="InterPro" id="IPR012337">
    <property type="entry name" value="RNaseH-like_sf"/>
</dbReference>
<dbReference type="EMBL" id="CP001792">
    <property type="protein sequence ID" value="ACX74483.1"/>
    <property type="molecule type" value="Genomic_DNA"/>
</dbReference>
<comment type="catalytic activity">
    <reaction evidence="8">
        <text>Couples ATP hydrolysis with the unwinding of duplex DNA by translocating in the 3'-5' direction.</text>
        <dbReference type="EC" id="5.6.2.4"/>
    </reaction>
</comment>
<dbReference type="InterPro" id="IPR027417">
    <property type="entry name" value="P-loop_NTPase"/>
</dbReference>
<dbReference type="GO" id="GO:0005524">
    <property type="term" value="F:ATP binding"/>
    <property type="evidence" value="ECO:0007669"/>
    <property type="project" value="UniProtKB-UniRule"/>
</dbReference>
<evidence type="ECO:0000259" key="12">
    <source>
        <dbReference type="PROSITE" id="PS51194"/>
    </source>
</evidence>
<dbReference type="Pfam" id="PF00270">
    <property type="entry name" value="DEAD"/>
    <property type="match status" value="1"/>
</dbReference>
<protein>
    <recommendedName>
        <fullName evidence="9">DNA 3'-5' helicase</fullName>
        <ecNumber evidence="9">5.6.2.4</ecNumber>
    </recommendedName>
</protein>
<evidence type="ECO:0000313" key="14">
    <source>
        <dbReference type="EMBL" id="ACX74483.1"/>
    </source>
</evidence>
<dbReference type="GO" id="GO:0030894">
    <property type="term" value="C:replisome"/>
    <property type="evidence" value="ECO:0007669"/>
    <property type="project" value="TreeGrafter"/>
</dbReference>
<feature type="domain" description="Helicase C-terminal" evidence="12">
    <location>
        <begin position="490"/>
        <end position="637"/>
    </location>
</feature>
<dbReference type="GO" id="GO:0003677">
    <property type="term" value="F:DNA binding"/>
    <property type="evidence" value="ECO:0007669"/>
    <property type="project" value="UniProtKB-KW"/>
</dbReference>
<evidence type="ECO:0000256" key="2">
    <source>
        <dbReference type="ARBA" id="ARBA00022741"/>
    </source>
</evidence>
<keyword evidence="6" id="KW-0238">DNA-binding</keyword>
<dbReference type="EMBL" id="CP002158">
    <property type="protein sequence ID" value="ADL27140.1"/>
    <property type="molecule type" value="Genomic_DNA"/>
</dbReference>
<reference evidence="15" key="3">
    <citation type="submission" date="2010-08" db="EMBL/GenBank/DDBJ databases">
        <authorList>
            <person name="Durkin A.S."/>
            <person name="Nelson K.E."/>
            <person name="Morrison M."/>
            <person name="Forsberg C.W."/>
            <person name="Wilson D.B."/>
            <person name="Russell J.B."/>
            <person name="Cann I.K.O."/>
            <person name="Mackie R.I."/>
            <person name="White B.A."/>
        </authorList>
    </citation>
    <scope>NUCLEOTIDE SEQUENCE</scope>
    <source>
        <strain evidence="15">S85</strain>
    </source>
</reference>
<evidence type="ECO:0000313" key="15">
    <source>
        <dbReference type="EMBL" id="ADL27140.1"/>
    </source>
</evidence>
<dbReference type="PANTHER" id="PTHR13710">
    <property type="entry name" value="DNA HELICASE RECQ FAMILY MEMBER"/>
    <property type="match status" value="1"/>
</dbReference>
<dbReference type="SMART" id="SM00490">
    <property type="entry name" value="HELICc"/>
    <property type="match status" value="1"/>
</dbReference>
<evidence type="ECO:0000256" key="9">
    <source>
        <dbReference type="ARBA" id="ARBA00034808"/>
    </source>
</evidence>
<keyword evidence="3 10" id="KW-0378">Hydrolase</keyword>
<proteinExistence type="inferred from homology"/>
<dbReference type="SUPFAM" id="SSF53098">
    <property type="entry name" value="Ribonuclease H-like"/>
    <property type="match status" value="1"/>
</dbReference>
<evidence type="ECO:0000256" key="4">
    <source>
        <dbReference type="ARBA" id="ARBA00022806"/>
    </source>
</evidence>
<evidence type="ECO:0000313" key="16">
    <source>
        <dbReference type="Proteomes" id="UP000000517"/>
    </source>
</evidence>
<dbReference type="HOGENOM" id="CLU_002862_0_0_0"/>
<dbReference type="Gene3D" id="3.40.50.300">
    <property type="entry name" value="P-loop containing nucleotide triphosphate hydrolases"/>
    <property type="match status" value="5"/>
</dbReference>
<dbReference type="InterPro" id="IPR001650">
    <property type="entry name" value="Helicase_C-like"/>
</dbReference>
<keyword evidence="5 10" id="KW-0067">ATP-binding</keyword>
<dbReference type="GO" id="GO:0006281">
    <property type="term" value="P:DNA repair"/>
    <property type="evidence" value="ECO:0007669"/>
    <property type="project" value="TreeGrafter"/>
</dbReference>
<dbReference type="Pfam" id="PF13361">
    <property type="entry name" value="UvrD_C"/>
    <property type="match status" value="2"/>
</dbReference>
<dbReference type="GO" id="GO:0043138">
    <property type="term" value="F:3'-5' DNA helicase activity"/>
    <property type="evidence" value="ECO:0007669"/>
    <property type="project" value="UniProtKB-EC"/>
</dbReference>
<dbReference type="Pfam" id="PF00271">
    <property type="entry name" value="Helicase_C"/>
    <property type="match status" value="1"/>
</dbReference>
<dbReference type="PROSITE" id="PS51198">
    <property type="entry name" value="UVRD_HELICASE_ATP_BIND"/>
    <property type="match status" value="1"/>
</dbReference>
<keyword evidence="4 10" id="KW-0347">Helicase</keyword>
<dbReference type="KEGG" id="fsu:Fisuc_0875"/>
<dbReference type="Proteomes" id="UP000000517">
    <property type="component" value="Chromosome"/>
</dbReference>
<dbReference type="GO" id="GO:0006310">
    <property type="term" value="P:DNA recombination"/>
    <property type="evidence" value="ECO:0007669"/>
    <property type="project" value="InterPro"/>
</dbReference>
<evidence type="ECO:0000256" key="5">
    <source>
        <dbReference type="ARBA" id="ARBA00022840"/>
    </source>
</evidence>
<name>C9RNN7_FIBSS</name>
<dbReference type="InterPro" id="IPR036397">
    <property type="entry name" value="RNaseH_sf"/>
</dbReference>
<comment type="similarity">
    <text evidence="1">Belongs to the helicase family. RecQ subfamily.</text>
</comment>
<dbReference type="RefSeq" id="WP_014545625.1">
    <property type="nucleotide sequence ID" value="NC_013410.1"/>
</dbReference>
<dbReference type="OrthoDB" id="9760034at2"/>
<dbReference type="eggNOG" id="COG0514">
    <property type="taxonomic scope" value="Bacteria"/>
</dbReference>
<dbReference type="eggNOG" id="COG0847">
    <property type="taxonomic scope" value="Bacteria"/>
</dbReference>
<keyword evidence="7" id="KW-0413">Isomerase</keyword>
<dbReference type="KEGG" id="fsc:FSU_1321"/>
<evidence type="ECO:0000259" key="11">
    <source>
        <dbReference type="PROSITE" id="PS51192"/>
    </source>
</evidence>
<accession>C9RNN7</accession>
<dbReference type="PATRIC" id="fig|59374.8.peg.1273"/>
<dbReference type="Pfam" id="PF00580">
    <property type="entry name" value="UvrD-helicase"/>
    <property type="match status" value="2"/>
</dbReference>
<dbReference type="InterPro" id="IPR011545">
    <property type="entry name" value="DEAD/DEAH_box_helicase_dom"/>
</dbReference>
<dbReference type="Gene3D" id="3.30.420.10">
    <property type="entry name" value="Ribonuclease H-like superfamily/Ribonuclease H"/>
    <property type="match status" value="1"/>
</dbReference>
<dbReference type="NCBIfam" id="TIGR00614">
    <property type="entry name" value="recQ_fam"/>
    <property type="match status" value="1"/>
</dbReference>
<reference evidence="16" key="2">
    <citation type="submission" date="2010-08" db="EMBL/GenBank/DDBJ databases">
        <title>Complete sequence of Fibrobacter succinogenes subsp. succinogenes S85.</title>
        <authorList>
            <person name="Durkin A.S."/>
            <person name="Nelson K.E."/>
            <person name="Morrison M."/>
            <person name="Forsberg C.W."/>
            <person name="Wilson D.B."/>
            <person name="Russell J.B."/>
            <person name="Cann I.K.O."/>
            <person name="Mackie R.I."/>
            <person name="White B.A."/>
        </authorList>
    </citation>
    <scope>NUCLEOTIDE SEQUENCE [LARGE SCALE GENOMIC DNA]</scope>
    <source>
        <strain evidence="16">ATCC 19169 / S85</strain>
    </source>
</reference>
<evidence type="ECO:0000256" key="6">
    <source>
        <dbReference type="ARBA" id="ARBA00023125"/>
    </source>
</evidence>
<dbReference type="GO" id="GO:0009378">
    <property type="term" value="F:four-way junction helicase activity"/>
    <property type="evidence" value="ECO:0007669"/>
    <property type="project" value="TreeGrafter"/>
</dbReference>
<dbReference type="CDD" id="cd17932">
    <property type="entry name" value="DEXQc_UvrD"/>
    <property type="match status" value="1"/>
</dbReference>
<dbReference type="eggNOG" id="COG0210">
    <property type="taxonomic scope" value="Bacteria"/>
</dbReference>
<dbReference type="InterPro" id="IPR014001">
    <property type="entry name" value="Helicase_ATP-bd"/>
</dbReference>
<dbReference type="GO" id="GO:0005737">
    <property type="term" value="C:cytoplasm"/>
    <property type="evidence" value="ECO:0007669"/>
    <property type="project" value="TreeGrafter"/>
</dbReference>
<keyword evidence="17" id="KW-1185">Reference proteome</keyword>
<organism evidence="15 16">
    <name type="scientific">Fibrobacter succinogenes (strain ATCC 19169 / S85)</name>
    <dbReference type="NCBI Taxonomy" id="59374"/>
    <lineage>
        <taxon>Bacteria</taxon>
        <taxon>Pseudomonadati</taxon>
        <taxon>Fibrobacterota</taxon>
        <taxon>Fibrobacteria</taxon>
        <taxon>Fibrobacterales</taxon>
        <taxon>Fibrobacteraceae</taxon>
        <taxon>Fibrobacter</taxon>
    </lineage>
</organism>
<evidence type="ECO:0000313" key="17">
    <source>
        <dbReference type="Proteomes" id="UP000001497"/>
    </source>
</evidence>
<dbReference type="PANTHER" id="PTHR13710:SF105">
    <property type="entry name" value="ATP-DEPENDENT DNA HELICASE Q1"/>
    <property type="match status" value="1"/>
</dbReference>
<feature type="domain" description="Helicase ATP-binding" evidence="11">
    <location>
        <begin position="281"/>
        <end position="462"/>
    </location>
</feature>
<evidence type="ECO:0000259" key="13">
    <source>
        <dbReference type="PROSITE" id="PS51198"/>
    </source>
</evidence>
<dbReference type="PROSITE" id="PS51194">
    <property type="entry name" value="HELICASE_CTER"/>
    <property type="match status" value="1"/>
</dbReference>
<evidence type="ECO:0000256" key="8">
    <source>
        <dbReference type="ARBA" id="ARBA00034617"/>
    </source>
</evidence>